<feature type="region of interest" description="Disordered" evidence="1">
    <location>
        <begin position="1"/>
        <end position="64"/>
    </location>
</feature>
<proteinExistence type="predicted"/>
<evidence type="ECO:0000313" key="3">
    <source>
        <dbReference type="Proteomes" id="UP000297245"/>
    </source>
</evidence>
<keyword evidence="3" id="KW-1185">Reference proteome</keyword>
<evidence type="ECO:0000256" key="1">
    <source>
        <dbReference type="SAM" id="MobiDB-lite"/>
    </source>
</evidence>
<name>A0A4S8KWV2_DENBC</name>
<gene>
    <name evidence="2" type="ORF">K435DRAFT_874360</name>
</gene>
<organism evidence="2 3">
    <name type="scientific">Dendrothele bispora (strain CBS 962.96)</name>
    <dbReference type="NCBI Taxonomy" id="1314807"/>
    <lineage>
        <taxon>Eukaryota</taxon>
        <taxon>Fungi</taxon>
        <taxon>Dikarya</taxon>
        <taxon>Basidiomycota</taxon>
        <taxon>Agaricomycotina</taxon>
        <taxon>Agaricomycetes</taxon>
        <taxon>Agaricomycetidae</taxon>
        <taxon>Agaricales</taxon>
        <taxon>Agaricales incertae sedis</taxon>
        <taxon>Dendrothele</taxon>
    </lineage>
</organism>
<feature type="compositionally biased region" description="Polar residues" evidence="1">
    <location>
        <begin position="1"/>
        <end position="51"/>
    </location>
</feature>
<reference evidence="2 3" key="1">
    <citation type="journal article" date="2019" name="Nat. Ecol. Evol.">
        <title>Megaphylogeny resolves global patterns of mushroom evolution.</title>
        <authorList>
            <person name="Varga T."/>
            <person name="Krizsan K."/>
            <person name="Foldi C."/>
            <person name="Dima B."/>
            <person name="Sanchez-Garcia M."/>
            <person name="Sanchez-Ramirez S."/>
            <person name="Szollosi G.J."/>
            <person name="Szarkandi J.G."/>
            <person name="Papp V."/>
            <person name="Albert L."/>
            <person name="Andreopoulos W."/>
            <person name="Angelini C."/>
            <person name="Antonin V."/>
            <person name="Barry K.W."/>
            <person name="Bougher N.L."/>
            <person name="Buchanan P."/>
            <person name="Buyck B."/>
            <person name="Bense V."/>
            <person name="Catcheside P."/>
            <person name="Chovatia M."/>
            <person name="Cooper J."/>
            <person name="Damon W."/>
            <person name="Desjardin D."/>
            <person name="Finy P."/>
            <person name="Geml J."/>
            <person name="Haridas S."/>
            <person name="Hughes K."/>
            <person name="Justo A."/>
            <person name="Karasinski D."/>
            <person name="Kautmanova I."/>
            <person name="Kiss B."/>
            <person name="Kocsube S."/>
            <person name="Kotiranta H."/>
            <person name="LaButti K.M."/>
            <person name="Lechner B.E."/>
            <person name="Liimatainen K."/>
            <person name="Lipzen A."/>
            <person name="Lukacs Z."/>
            <person name="Mihaltcheva S."/>
            <person name="Morgado L.N."/>
            <person name="Niskanen T."/>
            <person name="Noordeloos M.E."/>
            <person name="Ohm R.A."/>
            <person name="Ortiz-Santana B."/>
            <person name="Ovrebo C."/>
            <person name="Racz N."/>
            <person name="Riley R."/>
            <person name="Savchenko A."/>
            <person name="Shiryaev A."/>
            <person name="Soop K."/>
            <person name="Spirin V."/>
            <person name="Szebenyi C."/>
            <person name="Tomsovsky M."/>
            <person name="Tulloss R.E."/>
            <person name="Uehling J."/>
            <person name="Grigoriev I.V."/>
            <person name="Vagvolgyi C."/>
            <person name="Papp T."/>
            <person name="Martin F.M."/>
            <person name="Miettinen O."/>
            <person name="Hibbett D.S."/>
            <person name="Nagy L.G."/>
        </authorList>
    </citation>
    <scope>NUCLEOTIDE SEQUENCE [LARGE SCALE GENOMIC DNA]</scope>
    <source>
        <strain evidence="2 3">CBS 962.96</strain>
    </source>
</reference>
<sequence length="64" mass="6840">MARPNQLQPTGPNAPQGLPAQSQPSFAVQRSATNDELSTGLPTTHVTQQVTLLEKISPTPETYP</sequence>
<protein>
    <submittedName>
        <fullName evidence="2">Uncharacterized protein</fullName>
    </submittedName>
</protein>
<dbReference type="AlphaFoldDB" id="A0A4S8KWV2"/>
<evidence type="ECO:0000313" key="2">
    <source>
        <dbReference type="EMBL" id="THU80462.1"/>
    </source>
</evidence>
<accession>A0A4S8KWV2</accession>
<dbReference type="EMBL" id="ML179902">
    <property type="protein sequence ID" value="THU80462.1"/>
    <property type="molecule type" value="Genomic_DNA"/>
</dbReference>
<dbReference type="Proteomes" id="UP000297245">
    <property type="component" value="Unassembled WGS sequence"/>
</dbReference>